<accession>A0A6C0H8D4</accession>
<reference evidence="2" key="1">
    <citation type="journal article" date="2020" name="Nature">
        <title>Giant virus diversity and host interactions through global metagenomics.</title>
        <authorList>
            <person name="Schulz F."/>
            <person name="Roux S."/>
            <person name="Paez-Espino D."/>
            <person name="Jungbluth S."/>
            <person name="Walsh D.A."/>
            <person name="Denef V.J."/>
            <person name="McMahon K.D."/>
            <person name="Konstantinidis K.T."/>
            <person name="Eloe-Fadrosh E.A."/>
            <person name="Kyrpides N.C."/>
            <person name="Woyke T."/>
        </authorList>
    </citation>
    <scope>NUCLEOTIDE SEQUENCE</scope>
    <source>
        <strain evidence="2">GVMAG-M-3300023179-73</strain>
    </source>
</reference>
<dbReference type="AlphaFoldDB" id="A0A6C0H8D4"/>
<evidence type="ECO:0000313" key="2">
    <source>
        <dbReference type="EMBL" id="QHT76263.1"/>
    </source>
</evidence>
<evidence type="ECO:0000256" key="1">
    <source>
        <dbReference type="SAM" id="MobiDB-lite"/>
    </source>
</evidence>
<feature type="region of interest" description="Disordered" evidence="1">
    <location>
        <begin position="285"/>
        <end position="307"/>
    </location>
</feature>
<evidence type="ECO:0008006" key="3">
    <source>
        <dbReference type="Google" id="ProtNLM"/>
    </source>
</evidence>
<dbReference type="NCBIfam" id="NF033632">
    <property type="entry name" value="SLATT_4"/>
    <property type="match status" value="1"/>
</dbReference>
<organism evidence="2">
    <name type="scientific">viral metagenome</name>
    <dbReference type="NCBI Taxonomy" id="1070528"/>
    <lineage>
        <taxon>unclassified sequences</taxon>
        <taxon>metagenomes</taxon>
        <taxon>organismal metagenomes</taxon>
    </lineage>
</organism>
<dbReference type="EMBL" id="MN739892">
    <property type="protein sequence ID" value="QHT76263.1"/>
    <property type="molecule type" value="Genomic_DNA"/>
</dbReference>
<sequence>MKSRFNYTSKHDSNCPIDSRLNSRNFDSVLDRIVGDTDHLRDTYNNEQINQELETENDNAHENINEGSGDGNGNAIGSGGSANLEHKMDVLALTNGWNDKNERIIISVGENAASYKWMHERSASWYNLINRILSIVMIVFSTGLSAETIIPTSNENLAVDTVRRLFTYIITLISVLQNFLKYEKLSEQHLTAAMSHAQLYHEIQQQMCMYRRDRNNATNYTASVLKQYDSLIVNGPEISERIIQQFKNTFKNSDISLPDIADRIQKIEIVTEPIQMQSISTLAGKSGSSSGGGIGGSAKNNNKGGNIEINTSDKRYGRYGVCNLQQIYNAFQIQGDITDNDIQNANQVELRDLRNKFLREKSNFEYKRYLQHNQEND</sequence>
<feature type="region of interest" description="Disordered" evidence="1">
    <location>
        <begin position="53"/>
        <end position="79"/>
    </location>
</feature>
<proteinExistence type="predicted"/>
<feature type="compositionally biased region" description="Gly residues" evidence="1">
    <location>
        <begin position="68"/>
        <end position="79"/>
    </location>
</feature>
<feature type="compositionally biased region" description="Low complexity" evidence="1">
    <location>
        <begin position="297"/>
        <end position="307"/>
    </location>
</feature>
<protein>
    <recommendedName>
        <fullName evidence="3">SMODS and SLOG-associating 2TM effector domain-containing protein</fullName>
    </recommendedName>
</protein>
<name>A0A6C0H8D4_9ZZZZ</name>